<dbReference type="FunFam" id="1.25.40.430:FF:000005">
    <property type="entry name" value="Mad3/BUB1 homology region 1"/>
    <property type="match status" value="1"/>
</dbReference>
<dbReference type="SMART" id="SM00777">
    <property type="entry name" value="Mad3_BUB1_I"/>
    <property type="match status" value="1"/>
</dbReference>
<keyword evidence="4" id="KW-1185">Reference proteome</keyword>
<dbReference type="GO" id="GO:0051754">
    <property type="term" value="P:meiotic sister chromatid cohesion, centromeric"/>
    <property type="evidence" value="ECO:0007669"/>
    <property type="project" value="TreeGrafter"/>
</dbReference>
<reference evidence="3" key="1">
    <citation type="submission" date="2022-02" db="EMBL/GenBank/DDBJ databases">
        <authorList>
            <person name="Henning P.M."/>
            <person name="McCubbin A.G."/>
            <person name="Shore J.S."/>
        </authorList>
    </citation>
    <scope>NUCLEOTIDE SEQUENCE</scope>
    <source>
        <strain evidence="3">F60SS</strain>
        <tissue evidence="3">Leaves</tissue>
    </source>
</reference>
<dbReference type="PROSITE" id="PS51489">
    <property type="entry name" value="BUB1_N"/>
    <property type="match status" value="1"/>
</dbReference>
<evidence type="ECO:0000259" key="2">
    <source>
        <dbReference type="PROSITE" id="PS51489"/>
    </source>
</evidence>
<dbReference type="InterPro" id="IPR015661">
    <property type="entry name" value="Bub1/Mad3"/>
</dbReference>
<feature type="region of interest" description="Disordered" evidence="1">
    <location>
        <begin position="541"/>
        <end position="587"/>
    </location>
</feature>
<dbReference type="Pfam" id="PF08311">
    <property type="entry name" value="Mad3_BUB1_I"/>
    <property type="match status" value="1"/>
</dbReference>
<dbReference type="Proteomes" id="UP001141552">
    <property type="component" value="Unassembled WGS sequence"/>
</dbReference>
<gene>
    <name evidence="3" type="ORF">Tsubulata_021767</name>
</gene>
<feature type="compositionally biased region" description="Basic and acidic residues" evidence="1">
    <location>
        <begin position="423"/>
        <end position="449"/>
    </location>
</feature>
<feature type="region of interest" description="Disordered" evidence="1">
    <location>
        <begin position="379"/>
        <end position="478"/>
    </location>
</feature>
<evidence type="ECO:0000256" key="1">
    <source>
        <dbReference type="SAM" id="MobiDB-lite"/>
    </source>
</evidence>
<protein>
    <recommendedName>
        <fullName evidence="2">BUB1 N-terminal domain-containing protein</fullName>
    </recommendedName>
</protein>
<evidence type="ECO:0000313" key="3">
    <source>
        <dbReference type="EMBL" id="KAJ4827905.1"/>
    </source>
</evidence>
<accession>A0A9Q0FAK6</accession>
<dbReference type="OrthoDB" id="248495at2759"/>
<dbReference type="InterPro" id="IPR013212">
    <property type="entry name" value="Mad3/Bub1_I"/>
</dbReference>
<feature type="compositionally biased region" description="Basic and acidic residues" evidence="1">
    <location>
        <begin position="198"/>
        <end position="209"/>
    </location>
</feature>
<comment type="caution">
    <text evidence="3">The sequence shown here is derived from an EMBL/GenBank/DDBJ whole genome shotgun (WGS) entry which is preliminary data.</text>
</comment>
<dbReference type="GO" id="GO:0007094">
    <property type="term" value="P:mitotic spindle assembly checkpoint signaling"/>
    <property type="evidence" value="ECO:0007669"/>
    <property type="project" value="InterPro"/>
</dbReference>
<dbReference type="EMBL" id="JAKUCV010006306">
    <property type="protein sequence ID" value="KAJ4827905.1"/>
    <property type="molecule type" value="Genomic_DNA"/>
</dbReference>
<feature type="compositionally biased region" description="Polar residues" evidence="1">
    <location>
        <begin position="391"/>
        <end position="400"/>
    </location>
</feature>
<sequence>MAGSSLETDLFSSLISDIKSYSGKDPLLPWLRGIKKMRESLPPDLLKEKLPRFLQRCSQTFLSDRRYKNDLRYLRVWLQLMDYVDEPRALLRTMETNRIGSKRSLFYQAYALYYEKMKKFEEAEKMYHSGVENLAEPMDELQKSYEQFLHRMERHKSKNIQHQERRMGKRPLSVRKPDERSESAHSTEDSSNQMLNRSSHDMNPLKEFNRVGVSPDLCKEGTGSDMSMKTEHGKIGPRDIHEWQIARTREPNEPKVVGGDDTVVVKFVDTAIVGKPEAEDACHHGLVDPTINLKEAMNAINNMFREPIETAPVRRRSQRTESKENSLNNGFEVFVDENLDVGPELSRQNVQKRMPLMQHGKAQSCPPQQEPFQIFIDDEGSDESGERTNEDNNFQKTETGNRAGGSRESPFQIFIDDEESNESGDRTSEDDNFEKIEAENMAEGSHDSRLNAFVFPCPKDLPSDSSDEKEGESPPRARLREDTVVHRFVGSTIQDEPAVENVCHHGLVDPTINLKEAMDDINNMFGKPMDFVRTKRLKKKVKSPSKRPVLGGFSILPDDDLDNVKSGRPAPPPPRSSSIRGNDLHEPTLFTKEAMDDINKMFAMPL</sequence>
<dbReference type="PANTHER" id="PTHR14030">
    <property type="entry name" value="MITOTIC CHECKPOINT SERINE/THREONINE-PROTEIN KINASE BUB1"/>
    <property type="match status" value="1"/>
</dbReference>
<name>A0A9Q0FAK6_9ROSI</name>
<feature type="compositionally biased region" description="Basic and acidic residues" evidence="1">
    <location>
        <begin position="466"/>
        <end position="478"/>
    </location>
</feature>
<evidence type="ECO:0000313" key="4">
    <source>
        <dbReference type="Proteomes" id="UP001141552"/>
    </source>
</evidence>
<dbReference type="PANTHER" id="PTHR14030:SF2">
    <property type="entry name" value="OS11G0128700 PROTEIN"/>
    <property type="match status" value="1"/>
</dbReference>
<reference evidence="3" key="2">
    <citation type="journal article" date="2023" name="Plants (Basel)">
        <title>Annotation of the Turnera subulata (Passifloraceae) Draft Genome Reveals the S-Locus Evolved after the Divergence of Turneroideae from Passifloroideae in a Stepwise Manner.</title>
        <authorList>
            <person name="Henning P.M."/>
            <person name="Roalson E.H."/>
            <person name="Mir W."/>
            <person name="McCubbin A.G."/>
            <person name="Shore J.S."/>
        </authorList>
    </citation>
    <scope>NUCLEOTIDE SEQUENCE</scope>
    <source>
        <strain evidence="3">F60SS</strain>
    </source>
</reference>
<feature type="region of interest" description="Disordered" evidence="1">
    <location>
        <begin position="154"/>
        <end position="238"/>
    </location>
</feature>
<feature type="compositionally biased region" description="Basic and acidic residues" evidence="1">
    <location>
        <begin position="228"/>
        <end position="238"/>
    </location>
</feature>
<organism evidence="3 4">
    <name type="scientific">Turnera subulata</name>
    <dbReference type="NCBI Taxonomy" id="218843"/>
    <lineage>
        <taxon>Eukaryota</taxon>
        <taxon>Viridiplantae</taxon>
        <taxon>Streptophyta</taxon>
        <taxon>Embryophyta</taxon>
        <taxon>Tracheophyta</taxon>
        <taxon>Spermatophyta</taxon>
        <taxon>Magnoliopsida</taxon>
        <taxon>eudicotyledons</taxon>
        <taxon>Gunneridae</taxon>
        <taxon>Pentapetalae</taxon>
        <taxon>rosids</taxon>
        <taxon>fabids</taxon>
        <taxon>Malpighiales</taxon>
        <taxon>Passifloraceae</taxon>
        <taxon>Turnera</taxon>
    </lineage>
</organism>
<proteinExistence type="predicted"/>
<dbReference type="AlphaFoldDB" id="A0A9Q0FAK6"/>
<dbReference type="Gene3D" id="1.25.40.430">
    <property type="match status" value="1"/>
</dbReference>
<feature type="domain" description="BUB1 N-terminal" evidence="2">
    <location>
        <begin position="14"/>
        <end position="170"/>
    </location>
</feature>
<dbReference type="GO" id="GO:0004672">
    <property type="term" value="F:protein kinase activity"/>
    <property type="evidence" value="ECO:0007669"/>
    <property type="project" value="TreeGrafter"/>
</dbReference>
<feature type="compositionally biased region" description="Basic and acidic residues" evidence="1">
    <location>
        <begin position="175"/>
        <end position="188"/>
    </location>
</feature>